<dbReference type="InterPro" id="IPR007577">
    <property type="entry name" value="GlycoTrfase_DXD_sugar-bd_CS"/>
</dbReference>
<comment type="caution">
    <text evidence="2">The sequence shown here is derived from an EMBL/GenBank/DDBJ whole genome shotgun (WGS) entry which is preliminary data.</text>
</comment>
<dbReference type="SUPFAM" id="SSF53448">
    <property type="entry name" value="Nucleotide-diphospho-sugar transferases"/>
    <property type="match status" value="1"/>
</dbReference>
<dbReference type="InterPro" id="IPR029044">
    <property type="entry name" value="Nucleotide-diphossugar_trans"/>
</dbReference>
<sequence>MAQFVLRDNISHAVQDNISHAVQDDISHAGQNDVSHAGRDGIPNLVHFVYVLKDPKADFGFQFSDYLSIFAAKHYWAPQKIYLHTNALDGSITRARNGQAGKWSQLIFRIPGVVVNIVEAPTRTNTGTEIIHMAHRSDFVRVKAVRDFGGVYIDFDAHPLRDIKVLRESGFRAIGGRQKDGDVMSGTFMSAKGGKMIEQWTEQMHPAFDGKWATHSNQVITKIGEKLIAEPGEMLIMERAAFGPLSWEDNDVAKLYDVHNDITSAIENLTQGDPLPVVDNNRPTWARDWSSSYILHAFKGSKKVYNIKGHKGITPRYILERQSNFARAVYPIANVMYERGLISLNDTNTGK</sequence>
<dbReference type="Proteomes" id="UP000076580">
    <property type="component" value="Chromosome 02"/>
</dbReference>
<comment type="similarity">
    <text evidence="1">Belongs to the glycosyltransferase 32 family.</text>
</comment>
<dbReference type="AlphaFoldDB" id="A0A151GP52"/>
<organism evidence="2 3">
    <name type="scientific">Drechmeria coniospora</name>
    <name type="common">Nematophagous fungus</name>
    <name type="synonym">Meria coniospora</name>
    <dbReference type="NCBI Taxonomy" id="98403"/>
    <lineage>
        <taxon>Eukaryota</taxon>
        <taxon>Fungi</taxon>
        <taxon>Dikarya</taxon>
        <taxon>Ascomycota</taxon>
        <taxon>Pezizomycotina</taxon>
        <taxon>Sordariomycetes</taxon>
        <taxon>Hypocreomycetidae</taxon>
        <taxon>Hypocreales</taxon>
        <taxon>Ophiocordycipitaceae</taxon>
        <taxon>Drechmeria</taxon>
    </lineage>
</organism>
<dbReference type="STRING" id="98403.A0A151GP52"/>
<dbReference type="GeneID" id="63718502"/>
<dbReference type="Gene3D" id="3.90.550.20">
    <property type="match status" value="1"/>
</dbReference>
<dbReference type="GO" id="GO:0016740">
    <property type="term" value="F:transferase activity"/>
    <property type="evidence" value="ECO:0007669"/>
    <property type="project" value="UniProtKB-KW"/>
</dbReference>
<proteinExistence type="inferred from homology"/>
<reference evidence="2 3" key="1">
    <citation type="journal article" date="2016" name="Sci. Rep.">
        <title>Insights into Adaptations to a Near-Obligate Nematode Endoparasitic Lifestyle from the Finished Genome of Drechmeria coniospora.</title>
        <authorList>
            <person name="Zhang L."/>
            <person name="Zhou Z."/>
            <person name="Guo Q."/>
            <person name="Fokkens L."/>
            <person name="Miskei M."/>
            <person name="Pocsi I."/>
            <person name="Zhang W."/>
            <person name="Chen M."/>
            <person name="Wang L."/>
            <person name="Sun Y."/>
            <person name="Donzelli B.G."/>
            <person name="Gibson D.M."/>
            <person name="Nelson D.R."/>
            <person name="Luo J.G."/>
            <person name="Rep M."/>
            <person name="Liu H."/>
            <person name="Yang S."/>
            <person name="Wang J."/>
            <person name="Krasnoff S.B."/>
            <person name="Xu Y."/>
            <person name="Molnar I."/>
            <person name="Lin M."/>
        </authorList>
    </citation>
    <scope>NUCLEOTIDE SEQUENCE [LARGE SCALE GENOMIC DNA]</scope>
    <source>
        <strain evidence="2 3">ARSEF 6962</strain>
    </source>
</reference>
<evidence type="ECO:0000256" key="1">
    <source>
        <dbReference type="ARBA" id="ARBA00009003"/>
    </source>
</evidence>
<dbReference type="PANTHER" id="PTHR46830:SF2">
    <property type="entry name" value="ALPHA-1,4-N-ACETYLGLUCOSAMINYLTRANSFERASE"/>
    <property type="match status" value="1"/>
</dbReference>
<accession>A0A151GP52</accession>
<evidence type="ECO:0000313" key="2">
    <source>
        <dbReference type="EMBL" id="KYK58841.1"/>
    </source>
</evidence>
<dbReference type="RefSeq" id="XP_040658193.1">
    <property type="nucleotide sequence ID" value="XM_040803160.1"/>
</dbReference>
<name>A0A151GP52_DRECN</name>
<dbReference type="PANTHER" id="PTHR46830">
    <property type="entry name" value="TRANSFERASE, PUTATIVE-RELATED"/>
    <property type="match status" value="1"/>
</dbReference>
<keyword evidence="2" id="KW-0808">Transferase</keyword>
<dbReference type="EMBL" id="LAYC01000002">
    <property type="protein sequence ID" value="KYK58841.1"/>
    <property type="molecule type" value="Genomic_DNA"/>
</dbReference>
<dbReference type="Pfam" id="PF04488">
    <property type="entry name" value="Gly_transf_sug"/>
    <property type="match status" value="1"/>
</dbReference>
<dbReference type="GO" id="GO:1901135">
    <property type="term" value="P:carbohydrate derivative metabolic process"/>
    <property type="evidence" value="ECO:0007669"/>
    <property type="project" value="UniProtKB-ARBA"/>
</dbReference>
<dbReference type="InParanoid" id="A0A151GP52"/>
<keyword evidence="3" id="KW-1185">Reference proteome</keyword>
<evidence type="ECO:0000313" key="3">
    <source>
        <dbReference type="Proteomes" id="UP000076580"/>
    </source>
</evidence>
<protein>
    <submittedName>
        <fullName evidence="2">Glycosyl transferase</fullName>
    </submittedName>
</protein>
<gene>
    <name evidence="2" type="ORF">DCS_05859</name>
</gene>